<keyword evidence="3" id="KW-0804">Transcription</keyword>
<dbReference type="STRING" id="438753.AZC_1167"/>
<keyword evidence="2" id="KW-0805">Transcription regulation</keyword>
<dbReference type="PROSITE" id="PS50110">
    <property type="entry name" value="RESPONSE_REGULATORY"/>
    <property type="match status" value="1"/>
</dbReference>
<evidence type="ECO:0000313" key="7">
    <source>
        <dbReference type="EMBL" id="BAF87165.1"/>
    </source>
</evidence>
<keyword evidence="8" id="KW-1185">Reference proteome</keyword>
<sequence length="188" mass="20416">MEVSILDDRGPSRSSRMHANQRFCPEPGTESVCAETMDLSLATCDLMGMMPTRPHASPFMGGARVIETSPLLIVDDEPEYLDEILEALAFEGVSAISASNGIDAVQTLRRCPDIRLVVTDIRMPDMDGIALMEAARQEFSDRDLQFIVVTGHAAKADIERAKAAGVIDCLTKPLSMDALQRALKALPV</sequence>
<reference evidence="7 8" key="5">
    <citation type="journal article" date="2010" name="Appl. Environ. Microbiol.">
        <title>phrR-like gene praR of Azorhizobium caulinodans ORS571 is essential for symbiosis with Sesbania rostrata and is involved in expression of reb genes.</title>
        <authorList>
            <person name="Akiba N."/>
            <person name="Aono T."/>
            <person name="Toyazaki H."/>
            <person name="Sato S."/>
            <person name="Oyaizu H."/>
        </authorList>
    </citation>
    <scope>NUCLEOTIDE SEQUENCE [LARGE SCALE GENOMIC DNA]</scope>
    <source>
        <strain evidence="8">ATCC 43989 / DSM 5975 / JCM 20966 / LMG 6465 / NBRC 14845 / NCIMB 13405 / ORS 571</strain>
    </source>
</reference>
<dbReference type="PANTHER" id="PTHR44591:SF3">
    <property type="entry name" value="RESPONSE REGULATORY DOMAIN-CONTAINING PROTEIN"/>
    <property type="match status" value="1"/>
</dbReference>
<dbReference type="SMART" id="SM00448">
    <property type="entry name" value="REC"/>
    <property type="match status" value="1"/>
</dbReference>
<evidence type="ECO:0000313" key="8">
    <source>
        <dbReference type="Proteomes" id="UP000000270"/>
    </source>
</evidence>
<dbReference type="eggNOG" id="COG0784">
    <property type="taxonomic scope" value="Bacteria"/>
</dbReference>
<dbReference type="InterPro" id="IPR050595">
    <property type="entry name" value="Bact_response_regulator"/>
</dbReference>
<reference evidence="7 8" key="4">
    <citation type="journal article" date="2009" name="Appl. Environ. Microbiol.">
        <title>Comparative genome-wide transcriptional profiling of Azorhizobium caulinodans ORS571 grown under free-living and symbiotic conditions.</title>
        <authorList>
            <person name="Tsukada S."/>
            <person name="Aono T."/>
            <person name="Akiba N."/>
            <person name="Lee KB."/>
            <person name="Liu CT."/>
            <person name="Toyazaki H."/>
            <person name="Oyaizu H."/>
        </authorList>
    </citation>
    <scope>NUCLEOTIDE SEQUENCE [LARGE SCALE GENOMIC DNA]</scope>
    <source>
        <strain evidence="8">ATCC 43989 / DSM 5975 / JCM 20966 / LMG 6465 / NBRC 14845 / NCIMB 13405 / ORS 571</strain>
    </source>
</reference>
<feature type="domain" description="Response regulatory" evidence="6">
    <location>
        <begin position="70"/>
        <end position="187"/>
    </location>
</feature>
<evidence type="ECO:0000256" key="5">
    <source>
        <dbReference type="SAM" id="MobiDB-lite"/>
    </source>
</evidence>
<dbReference type="Gene3D" id="3.40.50.2300">
    <property type="match status" value="1"/>
</dbReference>
<feature type="modified residue" description="4-aspartylphosphate" evidence="4">
    <location>
        <position position="120"/>
    </location>
</feature>
<evidence type="ECO:0000256" key="2">
    <source>
        <dbReference type="ARBA" id="ARBA00023015"/>
    </source>
</evidence>
<evidence type="ECO:0000256" key="1">
    <source>
        <dbReference type="ARBA" id="ARBA00022553"/>
    </source>
</evidence>
<gene>
    <name evidence="7" type="ordered locus">AZC_1167</name>
</gene>
<dbReference type="KEGG" id="azc:AZC_1167"/>
<reference evidence="7 8" key="1">
    <citation type="journal article" date="2007" name="Appl. Environ. Microbiol.">
        <title>Rhizobial factors required for stem nodule maturation and maintenance in Sesbania rostrata-Azorhizobium caulinodans ORS571 symbiosis.</title>
        <authorList>
            <person name="Suzuki S."/>
            <person name="Aono T."/>
            <person name="Lee KB."/>
            <person name="Suzuki T."/>
            <person name="Liu CT."/>
            <person name="Miwa H."/>
            <person name="Wakao S."/>
            <person name="Iki T."/>
            <person name="Oyaizu H."/>
        </authorList>
    </citation>
    <scope>NUCLEOTIDE SEQUENCE [LARGE SCALE GENOMIC DNA]</scope>
    <source>
        <strain evidence="8">ATCC 43989 / DSM 5975 / JCM 20966 / LMG 6465 / NBRC 14845 / NCIMB 13405 / ORS 571</strain>
    </source>
</reference>
<dbReference type="EMBL" id="AP009384">
    <property type="protein sequence ID" value="BAF87165.1"/>
    <property type="molecule type" value="Genomic_DNA"/>
</dbReference>
<name>A8HRD0_AZOC5</name>
<protein>
    <submittedName>
        <fullName evidence="7">Response regulator receiver</fullName>
    </submittedName>
</protein>
<dbReference type="PANTHER" id="PTHR44591">
    <property type="entry name" value="STRESS RESPONSE REGULATOR PROTEIN 1"/>
    <property type="match status" value="1"/>
</dbReference>
<accession>A8HRD0</accession>
<keyword evidence="1 4" id="KW-0597">Phosphoprotein</keyword>
<organism evidence="7 8">
    <name type="scientific">Azorhizobium caulinodans (strain ATCC 43989 / DSM 5975 / JCM 20966 / LMG 6465 / NBRC 14845 / NCIMB 13405 / ORS 571)</name>
    <dbReference type="NCBI Taxonomy" id="438753"/>
    <lineage>
        <taxon>Bacteria</taxon>
        <taxon>Pseudomonadati</taxon>
        <taxon>Pseudomonadota</taxon>
        <taxon>Alphaproteobacteria</taxon>
        <taxon>Hyphomicrobiales</taxon>
        <taxon>Xanthobacteraceae</taxon>
        <taxon>Azorhizobium</taxon>
    </lineage>
</organism>
<evidence type="ECO:0000259" key="6">
    <source>
        <dbReference type="PROSITE" id="PS50110"/>
    </source>
</evidence>
<dbReference type="Pfam" id="PF00072">
    <property type="entry name" value="Response_reg"/>
    <property type="match status" value="1"/>
</dbReference>
<feature type="region of interest" description="Disordered" evidence="5">
    <location>
        <begin position="1"/>
        <end position="22"/>
    </location>
</feature>
<reference evidence="8" key="2">
    <citation type="submission" date="2007-04" db="EMBL/GenBank/DDBJ databases">
        <title>Complete genome sequence of the nitrogen-fixing bacterium Azorhizobium caulinodans ORS571.</title>
        <authorList>
            <person name="Lee K.B."/>
            <person name="Backer P.D."/>
            <person name="Aono T."/>
            <person name="Liu C.T."/>
            <person name="Suzuki S."/>
            <person name="Suzuki T."/>
            <person name="Kaneko T."/>
            <person name="Yamada M."/>
            <person name="Tabata S."/>
            <person name="Kupfer D.M."/>
            <person name="Najar F.Z."/>
            <person name="Wiley G.B."/>
            <person name="Roe B."/>
            <person name="Binnewies T."/>
            <person name="Ussery D."/>
            <person name="Vereecke D."/>
            <person name="Gevers D."/>
            <person name="Holsters M."/>
            <person name="Oyaizu H."/>
        </authorList>
    </citation>
    <scope>NUCLEOTIDE SEQUENCE [LARGE SCALE GENOMIC DNA]</scope>
    <source>
        <strain evidence="8">ATCC 43989 / DSM 5975 / JCM 20966 / LMG 6465 / NBRC 14845 / NCIMB 13405 / ORS 571</strain>
    </source>
</reference>
<feature type="compositionally biased region" description="Basic and acidic residues" evidence="5">
    <location>
        <begin position="1"/>
        <end position="11"/>
    </location>
</feature>
<dbReference type="SUPFAM" id="SSF52172">
    <property type="entry name" value="CheY-like"/>
    <property type="match status" value="1"/>
</dbReference>
<dbReference type="AlphaFoldDB" id="A8HRD0"/>
<dbReference type="GO" id="GO:0000160">
    <property type="term" value="P:phosphorelay signal transduction system"/>
    <property type="evidence" value="ECO:0007669"/>
    <property type="project" value="InterPro"/>
</dbReference>
<evidence type="ECO:0000256" key="3">
    <source>
        <dbReference type="ARBA" id="ARBA00023163"/>
    </source>
</evidence>
<reference evidence="7 8" key="6">
    <citation type="journal article" date="2011" name="Appl. Environ. Microbiol.">
        <title>Involvement of the azorhizobial chromosome partition gene (parA) in the onset of bacteroid differentiation during Sesbania rostrata stem nodule development.</title>
        <authorList>
            <person name="Liu CT."/>
            <person name="Lee KB."/>
            <person name="Wang YS."/>
            <person name="Peng MH."/>
            <person name="Lee KT."/>
            <person name="Suzuki S."/>
            <person name="Suzuki T."/>
            <person name="Oyaizu H."/>
        </authorList>
    </citation>
    <scope>NUCLEOTIDE SEQUENCE [LARGE SCALE GENOMIC DNA]</scope>
    <source>
        <strain evidence="8">ATCC 43989 / DSM 5975 / JCM 20966 / LMG 6465 / NBRC 14845 / NCIMB 13405 / ORS 571</strain>
    </source>
</reference>
<dbReference type="Proteomes" id="UP000000270">
    <property type="component" value="Chromosome"/>
</dbReference>
<evidence type="ECO:0000256" key="4">
    <source>
        <dbReference type="PROSITE-ProRule" id="PRU00169"/>
    </source>
</evidence>
<reference evidence="7 8" key="3">
    <citation type="journal article" date="2008" name="BMC Genomics">
        <title>The genome of the versatile nitrogen fixer Azorhizobium caulinodans ORS571.</title>
        <authorList>
            <person name="Lee KB."/>
            <person name="Backer P.D."/>
            <person name="Aono T."/>
            <person name="Liu CT."/>
            <person name="Suzuki S."/>
            <person name="Suzuki T."/>
            <person name="Kaneko T."/>
            <person name="Yamada M."/>
            <person name="Tabata S."/>
            <person name="Kupfer D.M."/>
            <person name="Najar F.Z."/>
            <person name="Wiley G.B."/>
            <person name="Roe B."/>
            <person name="Binnewies T.T."/>
            <person name="Ussery D.W."/>
            <person name="D'Haeze W."/>
            <person name="Herder J.D."/>
            <person name="Gevers D."/>
            <person name="Vereecke D."/>
            <person name="Holsters M."/>
            <person name="Oyaizu H."/>
        </authorList>
    </citation>
    <scope>NUCLEOTIDE SEQUENCE [LARGE SCALE GENOMIC DNA]</scope>
    <source>
        <strain evidence="8">ATCC 43989 / DSM 5975 / JCM 20966 / LMG 6465 / NBRC 14845 / NCIMB 13405 / ORS 571</strain>
    </source>
</reference>
<dbReference type="HOGENOM" id="CLU_1438376_0_0_5"/>
<dbReference type="InterPro" id="IPR001789">
    <property type="entry name" value="Sig_transdc_resp-reg_receiver"/>
</dbReference>
<dbReference type="InterPro" id="IPR011006">
    <property type="entry name" value="CheY-like_superfamily"/>
</dbReference>
<proteinExistence type="predicted"/>